<dbReference type="Gene3D" id="2.40.50.90">
    <property type="match status" value="1"/>
</dbReference>
<evidence type="ECO:0000313" key="2">
    <source>
        <dbReference type="EMBL" id="MDR6532105.1"/>
    </source>
</evidence>
<dbReference type="Proteomes" id="UP001262754">
    <property type="component" value="Unassembled WGS sequence"/>
</dbReference>
<name>A0ABU1N0X8_9CAUL</name>
<gene>
    <name evidence="2" type="ORF">J2800_002861</name>
</gene>
<dbReference type="GO" id="GO:0004519">
    <property type="term" value="F:endonuclease activity"/>
    <property type="evidence" value="ECO:0007669"/>
    <property type="project" value="UniProtKB-KW"/>
</dbReference>
<evidence type="ECO:0000256" key="1">
    <source>
        <dbReference type="SAM" id="SignalP"/>
    </source>
</evidence>
<keyword evidence="2" id="KW-0540">Nuclease</keyword>
<dbReference type="RefSeq" id="WP_056756039.1">
    <property type="nucleotide sequence ID" value="NZ_BMLD01000004.1"/>
</dbReference>
<feature type="signal peptide" evidence="1">
    <location>
        <begin position="1"/>
        <end position="21"/>
    </location>
</feature>
<organism evidence="2 3">
    <name type="scientific">Caulobacter rhizosphaerae</name>
    <dbReference type="NCBI Taxonomy" id="2010972"/>
    <lineage>
        <taxon>Bacteria</taxon>
        <taxon>Pseudomonadati</taxon>
        <taxon>Pseudomonadota</taxon>
        <taxon>Alphaproteobacteria</taxon>
        <taxon>Caulobacterales</taxon>
        <taxon>Caulobacteraceae</taxon>
        <taxon>Caulobacter</taxon>
    </lineage>
</organism>
<keyword evidence="2" id="KW-0378">Hydrolase</keyword>
<accession>A0ABU1N0X8</accession>
<dbReference type="InterPro" id="IPR035437">
    <property type="entry name" value="SNase_OB-fold_sf"/>
</dbReference>
<protein>
    <submittedName>
        <fullName evidence="2">Endonuclease YncB(Thermonuclease family)</fullName>
    </submittedName>
</protein>
<keyword evidence="3" id="KW-1185">Reference proteome</keyword>
<reference evidence="2 3" key="1">
    <citation type="submission" date="2023-07" db="EMBL/GenBank/DDBJ databases">
        <title>Sorghum-associated microbial communities from plants grown in Nebraska, USA.</title>
        <authorList>
            <person name="Schachtman D."/>
        </authorList>
    </citation>
    <scope>NUCLEOTIDE SEQUENCE [LARGE SCALE GENOMIC DNA]</scope>
    <source>
        <strain evidence="2 3">DS2154</strain>
    </source>
</reference>
<sequence length="130" mass="13637">MSFRLVLLASLLLALPVSALADPCVAPLPGPSTTFSGVVRYIGDGDSLCVSRSSDPQTWVEVRLGDFSAPELHDAGGARAKAMLKALTYGQYLVCRAGRQSYDRVVARCQLNGAGIGDLLRQNGAVEGGN</sequence>
<feature type="chain" id="PRO_5045883930" evidence="1">
    <location>
        <begin position="22"/>
        <end position="130"/>
    </location>
</feature>
<keyword evidence="1" id="KW-0732">Signal</keyword>
<proteinExistence type="predicted"/>
<dbReference type="SUPFAM" id="SSF50199">
    <property type="entry name" value="Staphylococcal nuclease"/>
    <property type="match status" value="1"/>
</dbReference>
<keyword evidence="2" id="KW-0255">Endonuclease</keyword>
<comment type="caution">
    <text evidence="2">The sequence shown here is derived from an EMBL/GenBank/DDBJ whole genome shotgun (WGS) entry which is preliminary data.</text>
</comment>
<dbReference type="EMBL" id="JAVDRL010000008">
    <property type="protein sequence ID" value="MDR6532105.1"/>
    <property type="molecule type" value="Genomic_DNA"/>
</dbReference>
<evidence type="ECO:0000313" key="3">
    <source>
        <dbReference type="Proteomes" id="UP001262754"/>
    </source>
</evidence>